<evidence type="ECO:0000313" key="2">
    <source>
        <dbReference type="Proteomes" id="UP000887159"/>
    </source>
</evidence>
<name>A0A8X6VMH1_TRICX</name>
<sequence>MFENTKRFTDNSSSDGYSCHQIHFRFDGPVVNGDTNKIHAPLGSFVPERTLHDSVAEHVGYLSNMYSNSTFISVGRTVVEVHIRLRYS</sequence>
<reference evidence="1" key="1">
    <citation type="submission" date="2020-08" db="EMBL/GenBank/DDBJ databases">
        <title>Multicomponent nature underlies the extraordinary mechanical properties of spider dragline silk.</title>
        <authorList>
            <person name="Kono N."/>
            <person name="Nakamura H."/>
            <person name="Mori M."/>
            <person name="Yoshida Y."/>
            <person name="Ohtoshi R."/>
            <person name="Malay A.D."/>
            <person name="Moran D.A.P."/>
            <person name="Tomita M."/>
            <person name="Numata K."/>
            <person name="Arakawa K."/>
        </authorList>
    </citation>
    <scope>NUCLEOTIDE SEQUENCE</scope>
</reference>
<dbReference type="AlphaFoldDB" id="A0A8X6VMH1"/>
<evidence type="ECO:0000313" key="1">
    <source>
        <dbReference type="EMBL" id="GFY18889.1"/>
    </source>
</evidence>
<organism evidence="1 2">
    <name type="scientific">Trichonephila clavipes</name>
    <name type="common">Golden silk orbweaver</name>
    <name type="synonym">Nephila clavipes</name>
    <dbReference type="NCBI Taxonomy" id="2585209"/>
    <lineage>
        <taxon>Eukaryota</taxon>
        <taxon>Metazoa</taxon>
        <taxon>Ecdysozoa</taxon>
        <taxon>Arthropoda</taxon>
        <taxon>Chelicerata</taxon>
        <taxon>Arachnida</taxon>
        <taxon>Araneae</taxon>
        <taxon>Araneomorphae</taxon>
        <taxon>Entelegynae</taxon>
        <taxon>Araneoidea</taxon>
        <taxon>Nephilidae</taxon>
        <taxon>Trichonephila</taxon>
    </lineage>
</organism>
<protein>
    <submittedName>
        <fullName evidence="1">Uncharacterized protein</fullName>
    </submittedName>
</protein>
<proteinExistence type="predicted"/>
<dbReference type="Proteomes" id="UP000887159">
    <property type="component" value="Unassembled WGS sequence"/>
</dbReference>
<comment type="caution">
    <text evidence="1">The sequence shown here is derived from an EMBL/GenBank/DDBJ whole genome shotgun (WGS) entry which is preliminary data.</text>
</comment>
<gene>
    <name evidence="1" type="ORF">TNCV_3875771</name>
</gene>
<accession>A0A8X6VMH1</accession>
<keyword evidence="2" id="KW-1185">Reference proteome</keyword>
<dbReference type="EMBL" id="BMAU01021350">
    <property type="protein sequence ID" value="GFY18889.1"/>
    <property type="molecule type" value="Genomic_DNA"/>
</dbReference>